<dbReference type="SUPFAM" id="SSF56601">
    <property type="entry name" value="beta-lactamase/transpeptidase-like"/>
    <property type="match status" value="1"/>
</dbReference>
<dbReference type="InterPro" id="IPR000595">
    <property type="entry name" value="cNMP-bd_dom"/>
</dbReference>
<feature type="binding site" evidence="6">
    <location>
        <position position="119"/>
    </location>
    <ligand>
        <name>substrate</name>
    </ligand>
</feature>
<dbReference type="Proteomes" id="UP001500767">
    <property type="component" value="Unassembled WGS sequence"/>
</dbReference>
<comment type="caution">
    <text evidence="9">The sequence shown here is derived from an EMBL/GenBank/DDBJ whole genome shotgun (WGS) entry which is preliminary data.</text>
</comment>
<evidence type="ECO:0000259" key="8">
    <source>
        <dbReference type="PROSITE" id="PS50801"/>
    </source>
</evidence>
<dbReference type="Pfam" id="PF01740">
    <property type="entry name" value="STAS"/>
    <property type="match status" value="1"/>
</dbReference>
<protein>
    <recommendedName>
        <fullName evidence="3 6">Glutaminase</fullName>
        <ecNumber evidence="3 6">3.5.1.2</ecNumber>
    </recommendedName>
</protein>
<feature type="binding site" evidence="6">
    <location>
        <position position="70"/>
    </location>
    <ligand>
        <name>substrate</name>
    </ligand>
</feature>
<proteinExistence type="inferred from homology"/>
<feature type="binding site" evidence="6">
    <location>
        <position position="167"/>
    </location>
    <ligand>
        <name>substrate</name>
    </ligand>
</feature>
<evidence type="ECO:0000313" key="9">
    <source>
        <dbReference type="EMBL" id="GAA3575909.1"/>
    </source>
</evidence>
<evidence type="ECO:0000256" key="3">
    <source>
        <dbReference type="ARBA" id="ARBA00012918"/>
    </source>
</evidence>
<comment type="subunit">
    <text evidence="2 6">Homotetramer.</text>
</comment>
<feature type="binding site" evidence="6">
    <location>
        <position position="160"/>
    </location>
    <ligand>
        <name>substrate</name>
    </ligand>
</feature>
<dbReference type="Gene3D" id="2.60.120.10">
    <property type="entry name" value="Jelly Rolls"/>
    <property type="match status" value="1"/>
</dbReference>
<evidence type="ECO:0000313" key="10">
    <source>
        <dbReference type="Proteomes" id="UP001500767"/>
    </source>
</evidence>
<dbReference type="InterPro" id="IPR002645">
    <property type="entry name" value="STAS_dom"/>
</dbReference>
<name>A0ABP6Y1F0_9ACTN</name>
<keyword evidence="4 6" id="KW-0378">Hydrolase</keyword>
<feature type="domain" description="STAS" evidence="8">
    <location>
        <begin position="347"/>
        <end position="420"/>
    </location>
</feature>
<dbReference type="Pfam" id="PF00027">
    <property type="entry name" value="cNMP_binding"/>
    <property type="match status" value="1"/>
</dbReference>
<dbReference type="EC" id="3.5.1.2" evidence="3 6"/>
<feature type="domain" description="Cyclic nucleotide-binding" evidence="7">
    <location>
        <begin position="458"/>
        <end position="552"/>
    </location>
</feature>
<dbReference type="RefSeq" id="WP_204911048.1">
    <property type="nucleotide sequence ID" value="NZ_BAAAYR010000005.1"/>
</dbReference>
<dbReference type="CDD" id="cd00038">
    <property type="entry name" value="CAP_ED"/>
    <property type="match status" value="1"/>
</dbReference>
<dbReference type="InterPro" id="IPR014710">
    <property type="entry name" value="RmlC-like_jellyroll"/>
</dbReference>
<accession>A0ABP6Y1F0</accession>
<feature type="binding site" evidence="6">
    <location>
        <position position="243"/>
    </location>
    <ligand>
        <name>substrate</name>
    </ligand>
</feature>
<keyword evidence="10" id="KW-1185">Reference proteome</keyword>
<evidence type="ECO:0000256" key="4">
    <source>
        <dbReference type="ARBA" id="ARBA00022801"/>
    </source>
</evidence>
<comment type="similarity">
    <text evidence="1 6">Belongs to the glutaminase family.</text>
</comment>
<dbReference type="PROSITE" id="PS50042">
    <property type="entry name" value="CNMP_BINDING_3"/>
    <property type="match status" value="1"/>
</dbReference>
<reference evidence="10" key="1">
    <citation type="journal article" date="2019" name="Int. J. Syst. Evol. Microbiol.">
        <title>The Global Catalogue of Microorganisms (GCM) 10K type strain sequencing project: providing services to taxonomists for standard genome sequencing and annotation.</title>
        <authorList>
            <consortium name="The Broad Institute Genomics Platform"/>
            <consortium name="The Broad Institute Genome Sequencing Center for Infectious Disease"/>
            <person name="Wu L."/>
            <person name="Ma J."/>
        </authorList>
    </citation>
    <scope>NUCLEOTIDE SEQUENCE [LARGE SCALE GENOMIC DNA]</scope>
    <source>
        <strain evidence="10">JCM 16540</strain>
    </source>
</reference>
<dbReference type="InterPro" id="IPR018490">
    <property type="entry name" value="cNMP-bd_dom_sf"/>
</dbReference>
<dbReference type="SUPFAM" id="SSF52091">
    <property type="entry name" value="SpoIIaa-like"/>
    <property type="match status" value="1"/>
</dbReference>
<dbReference type="InterPro" id="IPR015868">
    <property type="entry name" value="Glutaminase"/>
</dbReference>
<evidence type="ECO:0000256" key="1">
    <source>
        <dbReference type="ARBA" id="ARBA00011076"/>
    </source>
</evidence>
<feature type="binding site" evidence="6">
    <location>
        <position position="191"/>
    </location>
    <ligand>
        <name>substrate</name>
    </ligand>
</feature>
<evidence type="ECO:0000259" key="7">
    <source>
        <dbReference type="PROSITE" id="PS50042"/>
    </source>
</evidence>
<dbReference type="PROSITE" id="PS50801">
    <property type="entry name" value="STAS"/>
    <property type="match status" value="1"/>
</dbReference>
<dbReference type="HAMAP" id="MF_00313">
    <property type="entry name" value="Glutaminase"/>
    <property type="match status" value="1"/>
</dbReference>
<evidence type="ECO:0000256" key="6">
    <source>
        <dbReference type="HAMAP-Rule" id="MF_00313"/>
    </source>
</evidence>
<dbReference type="CDD" id="cd07043">
    <property type="entry name" value="STAS_anti-anti-sigma_factors"/>
    <property type="match status" value="1"/>
</dbReference>
<comment type="catalytic activity">
    <reaction evidence="5 6">
        <text>L-glutamine + H2O = L-glutamate + NH4(+)</text>
        <dbReference type="Rhea" id="RHEA:15889"/>
        <dbReference type="ChEBI" id="CHEBI:15377"/>
        <dbReference type="ChEBI" id="CHEBI:28938"/>
        <dbReference type="ChEBI" id="CHEBI:29985"/>
        <dbReference type="ChEBI" id="CHEBI:58359"/>
        <dbReference type="EC" id="3.5.1.2"/>
    </reaction>
</comment>
<dbReference type="NCBIfam" id="TIGR03814">
    <property type="entry name" value="Gln_ase"/>
    <property type="match status" value="1"/>
</dbReference>
<dbReference type="Gene3D" id="3.30.750.24">
    <property type="entry name" value="STAS domain"/>
    <property type="match status" value="1"/>
</dbReference>
<dbReference type="EMBL" id="BAAAYR010000005">
    <property type="protein sequence ID" value="GAA3575909.1"/>
    <property type="molecule type" value="Genomic_DNA"/>
</dbReference>
<keyword evidence="6" id="KW-0007">Acetylation</keyword>
<sequence length="592" mass="61372">MHPSRAGRLPVEDYLDGVHRRFLGLRDGAVADYIPPLGAVDPEQFAIAVATTDGQVYGVGDVGNAFTLQSVSKPFTYGLALEDRGLAEVRARIGVEPSGDAFNSISLDAAGRPKNPMINAGAIAAAGLVEGDDPFARVLASYGRWAGRPLEVDEEVYAAERETGHRNRAIGHMLRAVGSLDGDPERALDVYFRQCSVAVTCSDLAVMAATLAARGLNPLTGEQALGDASVNQVLSVMTTCGMYDAAGEWLVGVGIPAKSGVSGAVIGVLPGQLGIAVFSPRLDPVGNSTRGVAVFRQLSKDLRLHFVHTPRTARAAVVGRTLGESPSTRSRPPADRDRLDARADRCLVLETTGDVLFAGAEALSRLALAEPHRYVLVDLSRSTTVDPAAARILAGLARSLARTGDELVLAGANEVTATAVGVRHLASPDAAREWCEDRLLGGAPAAEAGGLELADHPVCAGLDPDDLAALAALARPLELGPGDVLVEAGEPALQVFLLLAGDVEVSTATSGGDRRRLATLSPGTSLGEAALTVGGLHTARVQATTAVRCLAVPAAALAQAPVTLRLHLTQAFLVGAHRALGRATREVAALSR</sequence>
<dbReference type="SMART" id="SM00100">
    <property type="entry name" value="cNMP"/>
    <property type="match status" value="1"/>
</dbReference>
<organism evidence="9 10">
    <name type="scientific">Microlunatus spumicola</name>
    <dbReference type="NCBI Taxonomy" id="81499"/>
    <lineage>
        <taxon>Bacteria</taxon>
        <taxon>Bacillati</taxon>
        <taxon>Actinomycetota</taxon>
        <taxon>Actinomycetes</taxon>
        <taxon>Propionibacteriales</taxon>
        <taxon>Propionibacteriaceae</taxon>
        <taxon>Microlunatus</taxon>
    </lineage>
</organism>
<dbReference type="PANTHER" id="PTHR12544">
    <property type="entry name" value="GLUTAMINASE"/>
    <property type="match status" value="1"/>
</dbReference>
<dbReference type="PANTHER" id="PTHR12544:SF29">
    <property type="entry name" value="GLUTAMINASE"/>
    <property type="match status" value="1"/>
</dbReference>
<evidence type="ECO:0000256" key="5">
    <source>
        <dbReference type="ARBA" id="ARBA00049534"/>
    </source>
</evidence>
<dbReference type="Pfam" id="PF04960">
    <property type="entry name" value="Glutaminase"/>
    <property type="match status" value="1"/>
</dbReference>
<dbReference type="SUPFAM" id="SSF51206">
    <property type="entry name" value="cAMP-binding domain-like"/>
    <property type="match status" value="1"/>
</dbReference>
<dbReference type="Gene3D" id="3.40.710.10">
    <property type="entry name" value="DD-peptidase/beta-lactamase superfamily"/>
    <property type="match status" value="1"/>
</dbReference>
<dbReference type="InterPro" id="IPR036513">
    <property type="entry name" value="STAS_dom_sf"/>
</dbReference>
<feature type="binding site" evidence="6">
    <location>
        <position position="261"/>
    </location>
    <ligand>
        <name>substrate</name>
    </ligand>
</feature>
<gene>
    <name evidence="6 9" type="primary">glsA</name>
    <name evidence="9" type="ORF">GCM10022197_36280</name>
</gene>
<evidence type="ECO:0000256" key="2">
    <source>
        <dbReference type="ARBA" id="ARBA00011881"/>
    </source>
</evidence>
<dbReference type="InterPro" id="IPR012338">
    <property type="entry name" value="Beta-lactam/transpept-like"/>
</dbReference>